<evidence type="ECO:0000313" key="2">
    <source>
        <dbReference type="EMBL" id="KAJ1645457.1"/>
    </source>
</evidence>
<proteinExistence type="predicted"/>
<gene>
    <name evidence="2" type="ORF">LPJ64_002964</name>
</gene>
<evidence type="ECO:0000259" key="1">
    <source>
        <dbReference type="Pfam" id="PF13532"/>
    </source>
</evidence>
<dbReference type="Proteomes" id="UP001145021">
    <property type="component" value="Unassembled WGS sequence"/>
</dbReference>
<comment type="caution">
    <text evidence="2">The sequence shown here is derived from an EMBL/GenBank/DDBJ whole genome shotgun (WGS) entry which is preliminary data.</text>
</comment>
<dbReference type="InterPro" id="IPR032870">
    <property type="entry name" value="ALKBH7-like"/>
</dbReference>
<dbReference type="SUPFAM" id="SSF51197">
    <property type="entry name" value="Clavaminate synthase-like"/>
    <property type="match status" value="1"/>
</dbReference>
<dbReference type="GO" id="GO:0006631">
    <property type="term" value="P:fatty acid metabolic process"/>
    <property type="evidence" value="ECO:0007669"/>
    <property type="project" value="TreeGrafter"/>
</dbReference>
<name>A0A9W8CIM7_9FUNG</name>
<reference evidence="2" key="1">
    <citation type="submission" date="2022-07" db="EMBL/GenBank/DDBJ databases">
        <title>Phylogenomic reconstructions and comparative analyses of Kickxellomycotina fungi.</title>
        <authorList>
            <person name="Reynolds N.K."/>
            <person name="Stajich J.E."/>
            <person name="Barry K."/>
            <person name="Grigoriev I.V."/>
            <person name="Crous P."/>
            <person name="Smith M.E."/>
        </authorList>
    </citation>
    <scope>NUCLEOTIDE SEQUENCE</scope>
    <source>
        <strain evidence="2">NBRC 105413</strain>
    </source>
</reference>
<protein>
    <recommendedName>
        <fullName evidence="1">Alpha-ketoglutarate-dependent dioxygenase AlkB-like domain-containing protein</fullName>
    </recommendedName>
</protein>
<evidence type="ECO:0000313" key="3">
    <source>
        <dbReference type="Proteomes" id="UP001145021"/>
    </source>
</evidence>
<feature type="domain" description="Alpha-ketoglutarate-dependent dioxygenase AlkB-like" evidence="1">
    <location>
        <begin position="157"/>
        <end position="267"/>
    </location>
</feature>
<dbReference type="Gene3D" id="2.60.120.590">
    <property type="entry name" value="Alpha-ketoglutarate-dependent dioxygenase AlkB-like"/>
    <property type="match status" value="1"/>
</dbReference>
<dbReference type="PANTHER" id="PTHR21052">
    <property type="entry name" value="SPERMATOGENESIS ASSOCIATED 11-RELATED"/>
    <property type="match status" value="1"/>
</dbReference>
<accession>A0A9W8CIM7</accession>
<sequence>MDYETSIDSDEYEQLFEDTSCNGATDTDKNKDDSDLDFLLDSVSLARKRLEKAILQQHLLWQTESSIHSTKIDRIQKVPGLVVCRGALSPELSKLYFEWLEAAYFQHTSHDPLINNNMERVNQGMYFGAMDDRSSPLGYLAYICTSIPGLLPAKLQNRVYGQGIINLYDSGEGIGDHIDLLRFDDGICGFSFGSTALMRMMPAKDVERASRYAEEIDGLGECVEVELGMGDLYAFSGDARYRWTHGFPRHIDGKDNVCGRRISVTLRKLSTW</sequence>
<dbReference type="InterPro" id="IPR037151">
    <property type="entry name" value="AlkB-like_sf"/>
</dbReference>
<dbReference type="PANTHER" id="PTHR21052:SF0">
    <property type="entry name" value="ALPHA-KETOGLUTARATE-DEPENDENT DIOXYGENASE ALKB HOMOLOG 7, MITOCHONDRIAL"/>
    <property type="match status" value="1"/>
</dbReference>
<dbReference type="InterPro" id="IPR027450">
    <property type="entry name" value="AlkB-like"/>
</dbReference>
<dbReference type="Pfam" id="PF13532">
    <property type="entry name" value="2OG-FeII_Oxy_2"/>
    <property type="match status" value="1"/>
</dbReference>
<dbReference type="AlphaFoldDB" id="A0A9W8CIM7"/>
<dbReference type="GO" id="GO:0006974">
    <property type="term" value="P:DNA damage response"/>
    <property type="evidence" value="ECO:0007669"/>
    <property type="project" value="InterPro"/>
</dbReference>
<dbReference type="EMBL" id="JANBOH010000105">
    <property type="protein sequence ID" value="KAJ1645457.1"/>
    <property type="molecule type" value="Genomic_DNA"/>
</dbReference>
<dbReference type="GO" id="GO:0005759">
    <property type="term" value="C:mitochondrial matrix"/>
    <property type="evidence" value="ECO:0007669"/>
    <property type="project" value="TreeGrafter"/>
</dbReference>
<organism evidence="2 3">
    <name type="scientific">Coemansia asiatica</name>
    <dbReference type="NCBI Taxonomy" id="1052880"/>
    <lineage>
        <taxon>Eukaryota</taxon>
        <taxon>Fungi</taxon>
        <taxon>Fungi incertae sedis</taxon>
        <taxon>Zoopagomycota</taxon>
        <taxon>Kickxellomycotina</taxon>
        <taxon>Kickxellomycetes</taxon>
        <taxon>Kickxellales</taxon>
        <taxon>Kickxellaceae</taxon>
        <taxon>Coemansia</taxon>
    </lineage>
</organism>
<keyword evidence="3" id="KW-1185">Reference proteome</keyword>